<evidence type="ECO:0000313" key="5">
    <source>
        <dbReference type="Proteomes" id="UP000515819"/>
    </source>
</evidence>
<dbReference type="GO" id="GO:0005524">
    <property type="term" value="F:ATP binding"/>
    <property type="evidence" value="ECO:0007669"/>
    <property type="project" value="UniProtKB-KW"/>
</dbReference>
<dbReference type="GO" id="GO:0016887">
    <property type="term" value="F:ATP hydrolysis activity"/>
    <property type="evidence" value="ECO:0007669"/>
    <property type="project" value="InterPro"/>
</dbReference>
<dbReference type="AlphaFoldDB" id="A0A7G9FN76"/>
<sequence length="466" mass="53976">MRHEIIRMEHVNISRPGRHEIEDLNLIICRGYSMGVAGVENSKEILADFFEGKGTLARGRIYLDGQPWKPEGKRDFEDAGIFVISKDTVYMDSLDVSENLFLLRRNSLRKIRLNEKALHIQGRALLEKYDLPYAADEHSSHLKNGDRILIGMVRAITQGARILVLREIVSCFPGEERRKLRQFVNRLKQDGITVISIDNRADFTDPFFDEVILFRHHTIYKKICQSEDTWMIDEILKRGLEAADTTIPEVRDASGKPQRKPVDFFVWETFRDGSWQPQISMRAGEILAALGTPGQVDGVWSDILRSNAMQSRFELDGEIIAYKNIQELMKHRIALMEYGNHTEICENLTNEENILLPTYPRICSAFGFYQKQQKYILEDNFLGLDRRDIELLNPETEAWKIGIYRYKLFHPRVLILKNMLQNLNVREVAWLKRELREIVGRGSSVLLLENESKVCVDVADRLEVIA</sequence>
<evidence type="ECO:0000256" key="2">
    <source>
        <dbReference type="ARBA" id="ARBA00022840"/>
    </source>
</evidence>
<evidence type="ECO:0000256" key="1">
    <source>
        <dbReference type="ARBA" id="ARBA00022741"/>
    </source>
</evidence>
<keyword evidence="5" id="KW-1185">Reference proteome</keyword>
<dbReference type="PANTHER" id="PTHR43790">
    <property type="entry name" value="CARBOHYDRATE TRANSPORT ATP-BINDING PROTEIN MG119-RELATED"/>
    <property type="match status" value="1"/>
</dbReference>
<proteinExistence type="predicted"/>
<dbReference type="Proteomes" id="UP000515819">
    <property type="component" value="Chromosome"/>
</dbReference>
<reference evidence="4 5" key="1">
    <citation type="submission" date="2020-08" db="EMBL/GenBank/DDBJ databases">
        <authorList>
            <person name="Liu C."/>
            <person name="Sun Q."/>
        </authorList>
    </citation>
    <scope>NUCLEOTIDE SEQUENCE [LARGE SCALE GENOMIC DNA]</scope>
    <source>
        <strain evidence="4 5">NSJ-4</strain>
    </source>
</reference>
<dbReference type="SUPFAM" id="SSF52540">
    <property type="entry name" value="P-loop containing nucleoside triphosphate hydrolases"/>
    <property type="match status" value="2"/>
</dbReference>
<gene>
    <name evidence="4" type="ORF">H9Q76_01455</name>
</gene>
<name>A0A7G9FN76_9FIRM</name>
<keyword evidence="1" id="KW-0547">Nucleotide-binding</keyword>
<dbReference type="Gene3D" id="3.40.50.300">
    <property type="entry name" value="P-loop containing nucleotide triphosphate hydrolases"/>
    <property type="match status" value="1"/>
</dbReference>
<evidence type="ECO:0000259" key="3">
    <source>
        <dbReference type="PROSITE" id="PS50893"/>
    </source>
</evidence>
<accession>A0A7G9FN76</accession>
<organism evidence="4 5">
    <name type="scientific">Wujia chipingensis</name>
    <dbReference type="NCBI Taxonomy" id="2763670"/>
    <lineage>
        <taxon>Bacteria</taxon>
        <taxon>Bacillati</taxon>
        <taxon>Bacillota</taxon>
        <taxon>Clostridia</taxon>
        <taxon>Lachnospirales</taxon>
        <taxon>Lachnospiraceae</taxon>
        <taxon>Wujia</taxon>
    </lineage>
</organism>
<dbReference type="PROSITE" id="PS50893">
    <property type="entry name" value="ABC_TRANSPORTER_2"/>
    <property type="match status" value="1"/>
</dbReference>
<dbReference type="PANTHER" id="PTHR43790:SF8">
    <property type="entry name" value="SUGAR ABC TRANSPORTER ATP-BINDING PROTEIN"/>
    <property type="match status" value="1"/>
</dbReference>
<dbReference type="InterPro" id="IPR050107">
    <property type="entry name" value="ABC_carbohydrate_import_ATPase"/>
</dbReference>
<dbReference type="KEGG" id="wcp:H9Q76_01455"/>
<evidence type="ECO:0000313" key="4">
    <source>
        <dbReference type="EMBL" id="QNM00008.1"/>
    </source>
</evidence>
<dbReference type="InterPro" id="IPR003439">
    <property type="entry name" value="ABC_transporter-like_ATP-bd"/>
</dbReference>
<protein>
    <recommendedName>
        <fullName evidence="3">ABC transporter domain-containing protein</fullName>
    </recommendedName>
</protein>
<dbReference type="EMBL" id="CP060632">
    <property type="protein sequence ID" value="QNM00008.1"/>
    <property type="molecule type" value="Genomic_DNA"/>
</dbReference>
<keyword evidence="2" id="KW-0067">ATP-binding</keyword>
<feature type="domain" description="ABC transporter" evidence="3">
    <location>
        <begin position="6"/>
        <end position="241"/>
    </location>
</feature>
<dbReference type="InterPro" id="IPR027417">
    <property type="entry name" value="P-loop_NTPase"/>
</dbReference>
<dbReference type="RefSeq" id="WP_227573190.1">
    <property type="nucleotide sequence ID" value="NZ_CP060632.1"/>
</dbReference>